<accession>A0ACB0DRR5</accession>
<dbReference type="EMBL" id="OX596085">
    <property type="protein sequence ID" value="CAI9690789.1"/>
    <property type="molecule type" value="Genomic_DNA"/>
</dbReference>
<name>A0ACB0DRR5_RANTA</name>
<organism evidence="1 2">
    <name type="scientific">Rangifer tarandus platyrhynchus</name>
    <name type="common">Svalbard reindeer</name>
    <dbReference type="NCBI Taxonomy" id="3082113"/>
    <lineage>
        <taxon>Eukaryota</taxon>
        <taxon>Metazoa</taxon>
        <taxon>Chordata</taxon>
        <taxon>Craniata</taxon>
        <taxon>Vertebrata</taxon>
        <taxon>Euteleostomi</taxon>
        <taxon>Mammalia</taxon>
        <taxon>Eutheria</taxon>
        <taxon>Laurasiatheria</taxon>
        <taxon>Artiodactyla</taxon>
        <taxon>Ruminantia</taxon>
        <taxon>Pecora</taxon>
        <taxon>Cervidae</taxon>
        <taxon>Odocoileinae</taxon>
        <taxon>Rangifer</taxon>
    </lineage>
</organism>
<proteinExistence type="predicted"/>
<evidence type="ECO:0000313" key="2">
    <source>
        <dbReference type="Proteomes" id="UP001162501"/>
    </source>
</evidence>
<sequence length="191" mass="20418">MAAGPPLPPAVPCRRHRRLPQQRWLDDSAVTGWIGAGGSDGTPWGGGEGEGGCGKGGGQRWAGSRGTPRCPFQQQQQQHPQPPPQSERPQQSERELHQLRAAESRGAAAPAPAEPSRAERAAGPPPPPRRCHHSNKELAELRAAARARLEALHGARSRSWVTAGGNAPGVWGRGGDRRWPRRESPPASRVS</sequence>
<reference evidence="1" key="1">
    <citation type="submission" date="2023-05" db="EMBL/GenBank/DDBJ databases">
        <authorList>
            <consortium name="ELIXIR-Norway"/>
        </authorList>
    </citation>
    <scope>NUCLEOTIDE SEQUENCE</scope>
</reference>
<dbReference type="Proteomes" id="UP001162501">
    <property type="component" value="Chromosome 1"/>
</dbReference>
<evidence type="ECO:0000313" key="1">
    <source>
        <dbReference type="EMBL" id="CAI9690789.1"/>
    </source>
</evidence>
<gene>
    <name evidence="1" type="ORF">MRATA1EN3_LOCUS2002</name>
</gene>
<protein>
    <submittedName>
        <fullName evidence="1">Uncharacterized protein</fullName>
    </submittedName>
</protein>